<dbReference type="Pfam" id="PF13193">
    <property type="entry name" value="AMP-binding_C"/>
    <property type="match status" value="1"/>
</dbReference>
<dbReference type="EMBL" id="QFRA01000004">
    <property type="protein sequence ID" value="PZR05827.1"/>
    <property type="molecule type" value="Genomic_DNA"/>
</dbReference>
<dbReference type="InterPro" id="IPR045851">
    <property type="entry name" value="AMP-bd_C_sf"/>
</dbReference>
<feature type="domain" description="AMP-dependent synthetase/ligase" evidence="1">
    <location>
        <begin position="6"/>
        <end position="139"/>
    </location>
</feature>
<dbReference type="Gene3D" id="3.40.50.12780">
    <property type="entry name" value="N-terminal domain of ligase-like"/>
    <property type="match status" value="1"/>
</dbReference>
<comment type="caution">
    <text evidence="3">The sequence shown here is derived from an EMBL/GenBank/DDBJ whole genome shotgun (WGS) entry which is preliminary data.</text>
</comment>
<dbReference type="AlphaFoldDB" id="A0A2W5SVW8"/>
<dbReference type="PANTHER" id="PTHR43201:SF32">
    <property type="entry name" value="2-SUCCINYLBENZOATE--COA LIGASE, CHLOROPLASTIC_PEROXISOMAL"/>
    <property type="match status" value="1"/>
</dbReference>
<organism evidence="3 4">
    <name type="scientific">Corynebacterium kroppenstedtii</name>
    <dbReference type="NCBI Taxonomy" id="161879"/>
    <lineage>
        <taxon>Bacteria</taxon>
        <taxon>Bacillati</taxon>
        <taxon>Actinomycetota</taxon>
        <taxon>Actinomycetes</taxon>
        <taxon>Mycobacteriales</taxon>
        <taxon>Corynebacteriaceae</taxon>
        <taxon>Corynebacterium</taxon>
    </lineage>
</organism>
<evidence type="ECO:0000313" key="4">
    <source>
        <dbReference type="Proteomes" id="UP000249432"/>
    </source>
</evidence>
<reference evidence="3 4" key="1">
    <citation type="submission" date="2017-08" db="EMBL/GenBank/DDBJ databases">
        <title>Infants hospitalized years apart are colonized by the same room-sourced microbial strains.</title>
        <authorList>
            <person name="Brooks B."/>
            <person name="Olm M.R."/>
            <person name="Firek B.A."/>
            <person name="Baker R."/>
            <person name="Thomas B.C."/>
            <person name="Morowitz M.J."/>
            <person name="Banfield J.F."/>
        </authorList>
    </citation>
    <scope>NUCLEOTIDE SEQUENCE [LARGE SCALE GENOMIC DNA]</scope>
    <source>
        <strain evidence="3">S2_003_000_R1_3</strain>
    </source>
</reference>
<accession>A0A2W5SVW8</accession>
<evidence type="ECO:0000259" key="1">
    <source>
        <dbReference type="Pfam" id="PF00501"/>
    </source>
</evidence>
<gene>
    <name evidence="3" type="ORF">DI525_02820</name>
</gene>
<dbReference type="Pfam" id="PF00501">
    <property type="entry name" value="AMP-binding"/>
    <property type="match status" value="1"/>
</dbReference>
<dbReference type="Gene3D" id="3.30.300.30">
    <property type="match status" value="1"/>
</dbReference>
<dbReference type="GO" id="GO:0031956">
    <property type="term" value="F:medium-chain fatty acid-CoA ligase activity"/>
    <property type="evidence" value="ECO:0007669"/>
    <property type="project" value="TreeGrafter"/>
</dbReference>
<dbReference type="RefSeq" id="WP_369684356.1">
    <property type="nucleotide sequence ID" value="NZ_CAKZHK010000009.1"/>
</dbReference>
<dbReference type="InterPro" id="IPR042099">
    <property type="entry name" value="ANL_N_sf"/>
</dbReference>
<dbReference type="InterPro" id="IPR025110">
    <property type="entry name" value="AMP-bd_C"/>
</dbReference>
<dbReference type="Proteomes" id="UP000249432">
    <property type="component" value="Unassembled WGS sequence"/>
</dbReference>
<dbReference type="GO" id="GO:0006631">
    <property type="term" value="P:fatty acid metabolic process"/>
    <property type="evidence" value="ECO:0007669"/>
    <property type="project" value="TreeGrafter"/>
</dbReference>
<sequence length="279" mass="29923">MSTPAGTVVCCPSASPDVVFPLIDEHGVTVTAAVPSVASLWAEATQWEPADLSSLRLLQVGGSRLSPDSAAEVDARFNGALQQVFGMAEGLLCFTDPDDHDRSRVWATQGRPLSKLDSLAVSNDGGLITSGPYTIKGYYRNPEANQTSFTKDGEYITGDRVRIMEDGSIVVSGRIKDMINSNGENIDCAEVEEMLSELPGIQQIVIVGVPDNFLGEAICAAVFAEPSEKPTLEDLRKYVVDCGLAEFKQPNRVAYIPQIPLTAFGKPDRLKALGMISDA</sequence>
<evidence type="ECO:0000313" key="3">
    <source>
        <dbReference type="EMBL" id="PZR05827.1"/>
    </source>
</evidence>
<name>A0A2W5SVW8_9CORY</name>
<proteinExistence type="predicted"/>
<dbReference type="SUPFAM" id="SSF56801">
    <property type="entry name" value="Acetyl-CoA synthetase-like"/>
    <property type="match status" value="1"/>
</dbReference>
<feature type="domain" description="AMP-binding enzyme C-terminal" evidence="2">
    <location>
        <begin position="190"/>
        <end position="266"/>
    </location>
</feature>
<dbReference type="PANTHER" id="PTHR43201">
    <property type="entry name" value="ACYL-COA SYNTHETASE"/>
    <property type="match status" value="1"/>
</dbReference>
<protein>
    <submittedName>
        <fullName evidence="3">Uncharacterized protein</fullName>
    </submittedName>
</protein>
<dbReference type="InterPro" id="IPR000873">
    <property type="entry name" value="AMP-dep_synth/lig_dom"/>
</dbReference>
<evidence type="ECO:0000259" key="2">
    <source>
        <dbReference type="Pfam" id="PF13193"/>
    </source>
</evidence>